<feature type="compositionally biased region" description="Low complexity" evidence="1">
    <location>
        <begin position="296"/>
        <end position="346"/>
    </location>
</feature>
<reference evidence="2 3" key="1">
    <citation type="journal article" date="2012" name="Eukaryot. Cell">
        <title>Draft genome sequence of CBS 2479, the standard type strain of Trichosporon asahii.</title>
        <authorList>
            <person name="Yang R.Y."/>
            <person name="Li H.T."/>
            <person name="Zhu H."/>
            <person name="Zhou G.P."/>
            <person name="Wang M."/>
            <person name="Wang L."/>
        </authorList>
    </citation>
    <scope>NUCLEOTIDE SEQUENCE [LARGE SCALE GENOMIC DNA]</scope>
    <source>
        <strain evidence="3">ATCC 90039 / CBS 2479 / JCM 2466 / KCTC 7840 / NCYC 2677 / UAMH 7654</strain>
    </source>
</reference>
<dbReference type="InterPro" id="IPR036390">
    <property type="entry name" value="WH_DNA-bd_sf"/>
</dbReference>
<feature type="compositionally biased region" description="Basic and acidic residues" evidence="1">
    <location>
        <begin position="472"/>
        <end position="482"/>
    </location>
</feature>
<evidence type="ECO:0000313" key="2">
    <source>
        <dbReference type="EMBL" id="EJT47629.1"/>
    </source>
</evidence>
<dbReference type="EMBL" id="ALBS01000234">
    <property type="protein sequence ID" value="EJT47629.1"/>
    <property type="molecule type" value="Genomic_DNA"/>
</dbReference>
<dbReference type="KEGG" id="tasa:A1Q1_03524"/>
<feature type="compositionally biased region" description="Basic and acidic residues" evidence="1">
    <location>
        <begin position="548"/>
        <end position="582"/>
    </location>
</feature>
<feature type="region of interest" description="Disordered" evidence="1">
    <location>
        <begin position="261"/>
        <end position="599"/>
    </location>
</feature>
<gene>
    <name evidence="2" type="ORF">A1Q1_03524</name>
</gene>
<feature type="region of interest" description="Disordered" evidence="1">
    <location>
        <begin position="1"/>
        <end position="22"/>
    </location>
</feature>
<feature type="compositionally biased region" description="Low complexity" evidence="1">
    <location>
        <begin position="277"/>
        <end position="288"/>
    </location>
</feature>
<dbReference type="GeneID" id="25987037"/>
<dbReference type="HOGENOM" id="CLU_413883_0_0_1"/>
<proteinExistence type="predicted"/>
<dbReference type="OrthoDB" id="2587563at2759"/>
<evidence type="ECO:0008006" key="4">
    <source>
        <dbReference type="Google" id="ProtNLM"/>
    </source>
</evidence>
<evidence type="ECO:0000313" key="3">
    <source>
        <dbReference type="Proteomes" id="UP000002748"/>
    </source>
</evidence>
<dbReference type="AlphaFoldDB" id="J6ESW1"/>
<feature type="region of interest" description="Disordered" evidence="1">
    <location>
        <begin position="119"/>
        <end position="170"/>
    </location>
</feature>
<organism evidence="2 3">
    <name type="scientific">Trichosporon asahii var. asahii (strain ATCC 90039 / CBS 2479 / JCM 2466 / KCTC 7840 / NBRC 103889/ NCYC 2677 / UAMH 7654)</name>
    <name type="common">Yeast</name>
    <dbReference type="NCBI Taxonomy" id="1186058"/>
    <lineage>
        <taxon>Eukaryota</taxon>
        <taxon>Fungi</taxon>
        <taxon>Dikarya</taxon>
        <taxon>Basidiomycota</taxon>
        <taxon>Agaricomycotina</taxon>
        <taxon>Tremellomycetes</taxon>
        <taxon>Trichosporonales</taxon>
        <taxon>Trichosporonaceae</taxon>
        <taxon>Trichosporon</taxon>
    </lineage>
</organism>
<name>J6ESW1_TRIAS</name>
<evidence type="ECO:0000256" key="1">
    <source>
        <dbReference type="SAM" id="MobiDB-lite"/>
    </source>
</evidence>
<dbReference type="Proteomes" id="UP000002748">
    <property type="component" value="Unassembled WGS sequence"/>
</dbReference>
<accession>J6ESW1</accession>
<feature type="compositionally biased region" description="Basic and acidic residues" evidence="1">
    <location>
        <begin position="383"/>
        <end position="436"/>
    </location>
</feature>
<dbReference type="RefSeq" id="XP_014178797.1">
    <property type="nucleotide sequence ID" value="XM_014323322.1"/>
</dbReference>
<feature type="compositionally biased region" description="Low complexity" evidence="1">
    <location>
        <begin position="132"/>
        <end position="145"/>
    </location>
</feature>
<protein>
    <recommendedName>
        <fullName evidence="4">RNA polymerase II elongation factor ELL N-terminal domain-containing protein</fullName>
    </recommendedName>
</protein>
<feature type="compositionally biased region" description="Low complexity" evidence="1">
    <location>
        <begin position="7"/>
        <end position="16"/>
    </location>
</feature>
<dbReference type="VEuPathDB" id="FungiDB:A1Q1_03524"/>
<dbReference type="Gene3D" id="1.10.10.2670">
    <property type="entry name" value="E3 ubiquitin-protein ligase"/>
    <property type="match status" value="1"/>
</dbReference>
<feature type="compositionally biased region" description="Basic and acidic residues" evidence="1">
    <location>
        <begin position="518"/>
        <end position="533"/>
    </location>
</feature>
<comment type="caution">
    <text evidence="2">The sequence shown here is derived from an EMBL/GenBank/DDBJ whole genome shotgun (WGS) entry which is preliminary data.</text>
</comment>
<feature type="compositionally biased region" description="Basic residues" evidence="1">
    <location>
        <begin position="583"/>
        <end position="599"/>
    </location>
</feature>
<sequence>MPLPSGTVPVAPSAADTPPPPAFLVRFPEDTWAKLAAADGEVTITVGDDMTLNLPGQEPIRLDSQTAQQSELYAFDPSAHQLAPIGVADARLSVPFSAASVGRAAEKVRLQNAALDAQREARAARVMGNKPSSHSRQTSLSSLPQRPSPSPAPPMARTLSGPAASTLGSSMGEKIPLKTRVVQFLALGPTTVDEILEHTQGDYNDVLRVAKVIGLHDDGQYRLRPAQYAKIKIGSWKYTHDEKVRVIALARQAFDELGLAPDAEERDELDQKEREALGSTGSGASASPAPQPAPSLSPVKQKQLSLSPQKPLPSLSRSASPAGAPAAPAPTKKAAKAAGPKTKVAKQIAKMRNDHIAKQRSSSVTGASRVASPLPGVEDSDEEREKEKERERKREEEEEKKREKEREEERKQKEREAEEREREQREKEQREREKPPPKKRATVSAAAAAAAGLPEKPVSAINASRKPPSAENGKRGDKPAVDKKRRSTHDYTSSESDSEPEAGEVRGRARTKKTVAVTKERNGKANGHRDSTGRKRTSPVYTSSEDGLASRHRDNDKGEEGERREQRRRDAGRPCLDAEHGRARPPHAARKVRKAVRRV</sequence>
<dbReference type="SUPFAM" id="SSF46785">
    <property type="entry name" value="Winged helix' DNA-binding domain"/>
    <property type="match status" value="1"/>
</dbReference>
<dbReference type="InterPro" id="IPR042065">
    <property type="entry name" value="E3_ELL-like"/>
</dbReference>